<accession>A0AC60Q7X4</accession>
<reference evidence="1 2" key="1">
    <citation type="journal article" date="2020" name="Cell">
        <title>Large-Scale Comparative Analyses of Tick Genomes Elucidate Their Genetic Diversity and Vector Capacities.</title>
        <authorList>
            <consortium name="Tick Genome and Microbiome Consortium (TIGMIC)"/>
            <person name="Jia N."/>
            <person name="Wang J."/>
            <person name="Shi W."/>
            <person name="Du L."/>
            <person name="Sun Y."/>
            <person name="Zhan W."/>
            <person name="Jiang J.F."/>
            <person name="Wang Q."/>
            <person name="Zhang B."/>
            <person name="Ji P."/>
            <person name="Bell-Sakyi L."/>
            <person name="Cui X.M."/>
            <person name="Yuan T.T."/>
            <person name="Jiang B.G."/>
            <person name="Yang W.F."/>
            <person name="Lam T.T."/>
            <person name="Chang Q.C."/>
            <person name="Ding S.J."/>
            <person name="Wang X.J."/>
            <person name="Zhu J.G."/>
            <person name="Ruan X.D."/>
            <person name="Zhao L."/>
            <person name="Wei J.T."/>
            <person name="Ye R.Z."/>
            <person name="Que T.C."/>
            <person name="Du C.H."/>
            <person name="Zhou Y.H."/>
            <person name="Cheng J.X."/>
            <person name="Dai P.F."/>
            <person name="Guo W.B."/>
            <person name="Han X.H."/>
            <person name="Huang E.J."/>
            <person name="Li L.F."/>
            <person name="Wei W."/>
            <person name="Gao Y.C."/>
            <person name="Liu J.Z."/>
            <person name="Shao H.Z."/>
            <person name="Wang X."/>
            <person name="Wang C.C."/>
            <person name="Yang T.C."/>
            <person name="Huo Q.B."/>
            <person name="Li W."/>
            <person name="Chen H.Y."/>
            <person name="Chen S.E."/>
            <person name="Zhou L.G."/>
            <person name="Ni X.B."/>
            <person name="Tian J.H."/>
            <person name="Sheng Y."/>
            <person name="Liu T."/>
            <person name="Pan Y.S."/>
            <person name="Xia L.Y."/>
            <person name="Li J."/>
            <person name="Zhao F."/>
            <person name="Cao W.C."/>
        </authorList>
    </citation>
    <scope>NUCLEOTIDE SEQUENCE [LARGE SCALE GENOMIC DNA]</scope>
    <source>
        <strain evidence="1">Iper-2018</strain>
    </source>
</reference>
<evidence type="ECO:0000313" key="1">
    <source>
        <dbReference type="EMBL" id="KAG0429093.1"/>
    </source>
</evidence>
<comment type="caution">
    <text evidence="1">The sequence shown here is derived from an EMBL/GenBank/DDBJ whole genome shotgun (WGS) entry which is preliminary data.</text>
</comment>
<protein>
    <submittedName>
        <fullName evidence="1">Uncharacterized protein</fullName>
    </submittedName>
</protein>
<keyword evidence="2" id="KW-1185">Reference proteome</keyword>
<gene>
    <name evidence="1" type="ORF">HPB47_023967</name>
</gene>
<dbReference type="Proteomes" id="UP000805193">
    <property type="component" value="Unassembled WGS sequence"/>
</dbReference>
<evidence type="ECO:0000313" key="2">
    <source>
        <dbReference type="Proteomes" id="UP000805193"/>
    </source>
</evidence>
<dbReference type="EMBL" id="JABSTQ010009448">
    <property type="protein sequence ID" value="KAG0429093.1"/>
    <property type="molecule type" value="Genomic_DNA"/>
</dbReference>
<sequence length="994" mass="108371">MTTTGTVNGPQLLSLPDKMDSQFTEATSAAPAILSLPLSAPPIAGVATTAVTSLLDAPPVATSAPPPMERSVIVAFFVSAPPRLSPRHHPGASNGARTLSLPLWRTVGILSFADSVDAAFLAIDSAMAAHVGLWSPTPTAAPIRTPEKSSFPFMCYPPSPSRLKLWVGTHYIRRHQAPCGCTPSIVRLRCVTRATASGTAVLSAPTSPKPADPRAAPPTTARTCVLLPSPNVEMAAERISPRPAPALKEKKFNLQWHSKTVAQRSVVTVPETLAPAQPAVAPAAPEFPIAAPRSGKQKTDSRPVVAAIPRAPARNTTADRTQVPTSESPRTTFAEAMRDVNANHDILVCGDFIAKHTASGYDIDLLRGTRLLSDLKELKLSLLKIPDTPTPGHLSRPFLCSLPSTLKMAGHRQQPRHLPQSAQPYLTTIQHLTRIYLLSGTAIFACWPVIASLVDHADSSKLYVNSKRLPNATFRNSLPTAGLPYAAPRLQPATAVALREDVSLEQLAEGASDVFIPQPAQHDSWCYTRAHPVPEPIGMDSPFTLPELEPALNKASTRSAVGPDNVTIWQLRNLPMALKETVHAEINQGAGLWVHPSRLVALNPVKSMLHARLQWWLEGHQLLSPAQYGFLPGLSTQDVLCMLQHDMLSASSPHLRIMAGVDVRKAFDSVPHSSSGIQLCCCIPRGSHFFLSHRHSSRTYPSQLFKIVIAGVPSRLGEVPDLKHAIYADDITLWTHSGSPGYQQVTIQAEVRIVHSYVQSVGVAPNPDKTEFIVIHGGRRTPAEEAEKQCIELTLAGTPISRRMSIGILGFYLDEHSRAATWLQRAMRTAKQTSHLLPGVAYRSRGVHERDVRIVAGAFVVSRIMYGYPYNRLTRTQQLRLKRSNRKLQRLVTGLPRYTSTEEITSCNEMNNLEDLASAHIAAQETRLRATPKRKPAATTLLDAICTLFRFAPYRCRFSTLTWPLTTTAPHRLSARLGAMLTATDEAPKFFRLP</sequence>
<organism evidence="1 2">
    <name type="scientific">Ixodes persulcatus</name>
    <name type="common">Taiga tick</name>
    <dbReference type="NCBI Taxonomy" id="34615"/>
    <lineage>
        <taxon>Eukaryota</taxon>
        <taxon>Metazoa</taxon>
        <taxon>Ecdysozoa</taxon>
        <taxon>Arthropoda</taxon>
        <taxon>Chelicerata</taxon>
        <taxon>Arachnida</taxon>
        <taxon>Acari</taxon>
        <taxon>Parasitiformes</taxon>
        <taxon>Ixodida</taxon>
        <taxon>Ixodoidea</taxon>
        <taxon>Ixodidae</taxon>
        <taxon>Ixodinae</taxon>
        <taxon>Ixodes</taxon>
    </lineage>
</organism>
<name>A0AC60Q7X4_IXOPE</name>
<proteinExistence type="predicted"/>
<feature type="non-terminal residue" evidence="1">
    <location>
        <position position="994"/>
    </location>
</feature>